<keyword evidence="2" id="KW-0472">Membrane</keyword>
<organism evidence="4 5">
    <name type="scientific">Mycolicibacterium cosmeticum</name>
    <dbReference type="NCBI Taxonomy" id="258533"/>
    <lineage>
        <taxon>Bacteria</taxon>
        <taxon>Bacillati</taxon>
        <taxon>Actinomycetota</taxon>
        <taxon>Actinomycetes</taxon>
        <taxon>Mycobacteriales</taxon>
        <taxon>Mycobacteriaceae</taxon>
        <taxon>Mycolicibacterium</taxon>
    </lineage>
</organism>
<evidence type="ECO:0000256" key="2">
    <source>
        <dbReference type="SAM" id="Phobius"/>
    </source>
</evidence>
<feature type="transmembrane region" description="Helical" evidence="2">
    <location>
        <begin position="20"/>
        <end position="40"/>
    </location>
</feature>
<gene>
    <name evidence="4" type="ORF">BN977_05215</name>
</gene>
<name>W9AXW8_MYCCO</name>
<dbReference type="InterPro" id="IPR036761">
    <property type="entry name" value="TTHA0802/YceI-like_sf"/>
</dbReference>
<dbReference type="InterPro" id="IPR007372">
    <property type="entry name" value="Lipid/polyisoprenoid-bd_YceI"/>
</dbReference>
<dbReference type="Gene3D" id="2.40.128.110">
    <property type="entry name" value="Lipid/polyisoprenoid-binding, YceI-like"/>
    <property type="match status" value="1"/>
</dbReference>
<comment type="caution">
    <text evidence="4">The sequence shown here is derived from an EMBL/GenBank/DDBJ whole genome shotgun (WGS) entry which is preliminary data.</text>
</comment>
<dbReference type="PANTHER" id="PTHR34406">
    <property type="entry name" value="PROTEIN YCEI"/>
    <property type="match status" value="1"/>
</dbReference>
<comment type="similarity">
    <text evidence="1">Belongs to the UPF0312 family.</text>
</comment>
<dbReference type="Proteomes" id="UP000028870">
    <property type="component" value="Unassembled WGS sequence"/>
</dbReference>
<keyword evidence="5" id="KW-1185">Reference proteome</keyword>
<dbReference type="eggNOG" id="COG2353">
    <property type="taxonomic scope" value="Bacteria"/>
</dbReference>
<dbReference type="STRING" id="258533.BN977_05215"/>
<accession>W9AXW8</accession>
<dbReference type="PANTHER" id="PTHR34406:SF1">
    <property type="entry name" value="PROTEIN YCEI"/>
    <property type="match status" value="1"/>
</dbReference>
<evidence type="ECO:0000256" key="1">
    <source>
        <dbReference type="ARBA" id="ARBA00008812"/>
    </source>
</evidence>
<keyword evidence="2" id="KW-0812">Transmembrane</keyword>
<evidence type="ECO:0000313" key="4">
    <source>
        <dbReference type="EMBL" id="CDO10383.1"/>
    </source>
</evidence>
<dbReference type="SUPFAM" id="SSF101874">
    <property type="entry name" value="YceI-like"/>
    <property type="match status" value="1"/>
</dbReference>
<dbReference type="SMART" id="SM00867">
    <property type="entry name" value="YceI"/>
    <property type="match status" value="1"/>
</dbReference>
<evidence type="ECO:0000259" key="3">
    <source>
        <dbReference type="SMART" id="SM00867"/>
    </source>
</evidence>
<keyword evidence="2" id="KW-1133">Transmembrane helix</keyword>
<reference evidence="4" key="2">
    <citation type="submission" date="2014-03" db="EMBL/GenBank/DDBJ databases">
        <authorList>
            <person name="Urmite Genomes"/>
        </authorList>
    </citation>
    <scope>NUCLEOTIDE SEQUENCE</scope>
    <source>
        <strain evidence="4">DSM 44829</strain>
    </source>
</reference>
<sequence>MHNDGAFCHHTDVKKRRWRILLGLLIVLVIAAVAAAPWAFRNYVEGAPEPTLALPPGARPAGTDVNGSWTVQPGSQAGYRAEQKLLWQTVDVNGRTSDVTGHAEVTESRLVWAEFTVDVASIASAHHGRDDRFRGPDVMDTATYPTAQVTVSAPVDLTSVPDDGRAVEVEVPIHLTLHGVSRPASAHTTIARNGDRVDVAGAIPVRFYDYNVSPPKPFASLLAVQPVATIEFLVHLAKG</sequence>
<dbReference type="Pfam" id="PF04264">
    <property type="entry name" value="YceI"/>
    <property type="match status" value="1"/>
</dbReference>
<dbReference type="AlphaFoldDB" id="W9AXW8"/>
<protein>
    <recommendedName>
        <fullName evidence="3">Lipid/polyisoprenoid-binding YceI-like domain-containing protein</fullName>
    </recommendedName>
</protein>
<reference evidence="4" key="1">
    <citation type="submission" date="2014-03" db="EMBL/GenBank/DDBJ databases">
        <title>Draft Genome Sequence of Mycobacterium cosmeticum DSM 44829.</title>
        <authorList>
            <person name="Croce O."/>
            <person name="Robert C."/>
            <person name="Raoult D."/>
            <person name="Drancourt M."/>
        </authorList>
    </citation>
    <scope>NUCLEOTIDE SEQUENCE [LARGE SCALE GENOMIC DNA]</scope>
    <source>
        <strain evidence="4">DSM 44829</strain>
    </source>
</reference>
<dbReference type="EMBL" id="CCBB010000003">
    <property type="protein sequence ID" value="CDO10383.1"/>
    <property type="molecule type" value="Genomic_DNA"/>
</dbReference>
<feature type="domain" description="Lipid/polyisoprenoid-binding YceI-like" evidence="3">
    <location>
        <begin position="68"/>
        <end position="237"/>
    </location>
</feature>
<evidence type="ECO:0000313" key="5">
    <source>
        <dbReference type="Proteomes" id="UP000028870"/>
    </source>
</evidence>
<proteinExistence type="inferred from homology"/>